<evidence type="ECO:0000313" key="2">
    <source>
        <dbReference type="EMBL" id="KAL0388955.1"/>
    </source>
</evidence>
<proteinExistence type="predicted"/>
<accession>A0AAW2S8W5</accession>
<sequence length="165" mass="17893">MGCWTAGLFSVLGWTCRCNWASTGLLVGLHIAGLRAVSCAHTGFALMGREQWATQAGAVLVGLRLMCWTEPHGPILLGLRMLDRRPNIAAGGRDDFDSRAPMAATPRSEPDADAHQLISPIRHGKRLNMCKLTDVGAMTVSFMNALPTNEPWISSSKLYYLSAPI</sequence>
<reference evidence="2" key="2">
    <citation type="journal article" date="2024" name="Plant">
        <title>Genomic evolution and insights into agronomic trait innovations of Sesamum species.</title>
        <authorList>
            <person name="Miao H."/>
            <person name="Wang L."/>
            <person name="Qu L."/>
            <person name="Liu H."/>
            <person name="Sun Y."/>
            <person name="Le M."/>
            <person name="Wang Q."/>
            <person name="Wei S."/>
            <person name="Zheng Y."/>
            <person name="Lin W."/>
            <person name="Duan Y."/>
            <person name="Cao H."/>
            <person name="Xiong S."/>
            <person name="Wang X."/>
            <person name="Wei L."/>
            <person name="Li C."/>
            <person name="Ma Q."/>
            <person name="Ju M."/>
            <person name="Zhao R."/>
            <person name="Li G."/>
            <person name="Mu C."/>
            <person name="Tian Q."/>
            <person name="Mei H."/>
            <person name="Zhang T."/>
            <person name="Gao T."/>
            <person name="Zhang H."/>
        </authorList>
    </citation>
    <scope>NUCLEOTIDE SEQUENCE</scope>
    <source>
        <strain evidence="2">G02</strain>
    </source>
</reference>
<reference evidence="2" key="1">
    <citation type="submission" date="2020-06" db="EMBL/GenBank/DDBJ databases">
        <authorList>
            <person name="Li T."/>
            <person name="Hu X."/>
            <person name="Zhang T."/>
            <person name="Song X."/>
            <person name="Zhang H."/>
            <person name="Dai N."/>
            <person name="Sheng W."/>
            <person name="Hou X."/>
            <person name="Wei L."/>
        </authorList>
    </citation>
    <scope>NUCLEOTIDE SEQUENCE</scope>
    <source>
        <strain evidence="2">G02</strain>
        <tissue evidence="2">Leaf</tissue>
    </source>
</reference>
<organism evidence="2">
    <name type="scientific">Sesamum radiatum</name>
    <name type="common">Black benniseed</name>
    <dbReference type="NCBI Taxonomy" id="300843"/>
    <lineage>
        <taxon>Eukaryota</taxon>
        <taxon>Viridiplantae</taxon>
        <taxon>Streptophyta</taxon>
        <taxon>Embryophyta</taxon>
        <taxon>Tracheophyta</taxon>
        <taxon>Spermatophyta</taxon>
        <taxon>Magnoliopsida</taxon>
        <taxon>eudicotyledons</taxon>
        <taxon>Gunneridae</taxon>
        <taxon>Pentapetalae</taxon>
        <taxon>asterids</taxon>
        <taxon>lamiids</taxon>
        <taxon>Lamiales</taxon>
        <taxon>Pedaliaceae</taxon>
        <taxon>Sesamum</taxon>
    </lineage>
</organism>
<protein>
    <submittedName>
        <fullName evidence="2">Uncharacterized protein</fullName>
    </submittedName>
</protein>
<feature type="region of interest" description="Disordered" evidence="1">
    <location>
        <begin position="90"/>
        <end position="113"/>
    </location>
</feature>
<comment type="caution">
    <text evidence="2">The sequence shown here is derived from an EMBL/GenBank/DDBJ whole genome shotgun (WGS) entry which is preliminary data.</text>
</comment>
<dbReference type="AlphaFoldDB" id="A0AAW2S8W5"/>
<name>A0AAW2S8W5_SESRA</name>
<dbReference type="EMBL" id="JACGWJ010000011">
    <property type="protein sequence ID" value="KAL0388955.1"/>
    <property type="molecule type" value="Genomic_DNA"/>
</dbReference>
<gene>
    <name evidence="2" type="ORF">Sradi_2777300</name>
</gene>
<evidence type="ECO:0000256" key="1">
    <source>
        <dbReference type="SAM" id="MobiDB-lite"/>
    </source>
</evidence>